<evidence type="ECO:0000313" key="3">
    <source>
        <dbReference type="Proteomes" id="UP000243342"/>
    </source>
</evidence>
<feature type="transmembrane region" description="Helical" evidence="1">
    <location>
        <begin position="92"/>
        <end position="111"/>
    </location>
</feature>
<dbReference type="AlphaFoldDB" id="A0A1J7CBX0"/>
<keyword evidence="1" id="KW-0812">Transmembrane</keyword>
<protein>
    <recommendedName>
        <fullName evidence="4">F420-dependent oxidoreductase</fullName>
    </recommendedName>
</protein>
<dbReference type="InterPro" id="IPR049713">
    <property type="entry name" value="Pr6Pr-like"/>
</dbReference>
<feature type="transmembrane region" description="Helical" evidence="1">
    <location>
        <begin position="60"/>
        <end position="80"/>
    </location>
</feature>
<name>A0A1J7CBX0_9ACTN</name>
<proteinExistence type="predicted"/>
<evidence type="ECO:0000313" key="2">
    <source>
        <dbReference type="EMBL" id="OIV39008.1"/>
    </source>
</evidence>
<keyword evidence="3" id="KW-1185">Reference proteome</keyword>
<dbReference type="EMBL" id="MLCF01000008">
    <property type="protein sequence ID" value="OIV39008.1"/>
    <property type="molecule type" value="Genomic_DNA"/>
</dbReference>
<feature type="transmembrane region" description="Helical" evidence="1">
    <location>
        <begin position="156"/>
        <end position="175"/>
    </location>
</feature>
<feature type="transmembrane region" description="Helical" evidence="1">
    <location>
        <begin position="123"/>
        <end position="144"/>
    </location>
</feature>
<comment type="caution">
    <text evidence="2">The sequence shown here is derived from an EMBL/GenBank/DDBJ whole genome shotgun (WGS) entry which is preliminary data.</text>
</comment>
<feature type="transmembrane region" description="Helical" evidence="1">
    <location>
        <begin position="195"/>
        <end position="215"/>
    </location>
</feature>
<dbReference type="Proteomes" id="UP000243342">
    <property type="component" value="Unassembled WGS sequence"/>
</dbReference>
<gene>
    <name evidence="2" type="ORF">BIV57_02565</name>
</gene>
<organism evidence="2 3">
    <name type="scientific">Mangrovactinospora gilvigrisea</name>
    <dbReference type="NCBI Taxonomy" id="1428644"/>
    <lineage>
        <taxon>Bacteria</taxon>
        <taxon>Bacillati</taxon>
        <taxon>Actinomycetota</taxon>
        <taxon>Actinomycetes</taxon>
        <taxon>Kitasatosporales</taxon>
        <taxon>Streptomycetaceae</taxon>
        <taxon>Mangrovactinospora</taxon>
    </lineage>
</organism>
<feature type="transmembrane region" description="Helical" evidence="1">
    <location>
        <begin position="18"/>
        <end position="40"/>
    </location>
</feature>
<evidence type="ECO:0008006" key="4">
    <source>
        <dbReference type="Google" id="ProtNLM"/>
    </source>
</evidence>
<dbReference type="OrthoDB" id="9809977at2"/>
<keyword evidence="1" id="KW-0472">Membrane</keyword>
<evidence type="ECO:0000256" key="1">
    <source>
        <dbReference type="SAM" id="Phobius"/>
    </source>
</evidence>
<dbReference type="NCBIfam" id="NF038065">
    <property type="entry name" value="Pr6Pr"/>
    <property type="match status" value="1"/>
</dbReference>
<reference evidence="2 3" key="1">
    <citation type="submission" date="2016-10" db="EMBL/GenBank/DDBJ databases">
        <title>Genome sequence of Streptomyces gilvigriseus MUSC 26.</title>
        <authorList>
            <person name="Lee L.-H."/>
            <person name="Ser H.-L."/>
        </authorList>
    </citation>
    <scope>NUCLEOTIDE SEQUENCE [LARGE SCALE GENOMIC DNA]</scope>
    <source>
        <strain evidence="2 3">MUSC 26</strain>
    </source>
</reference>
<dbReference type="STRING" id="1428644.BIV57_02565"/>
<accession>A0A1J7CBX0</accession>
<sequence length="230" mass="24679">MHVSTGVRGSTGSRVWHGLLLAVALASLVWQFVLVVQGGTDVNSGAAGTAAPLGTRILRFFSYFTIESNILVAVCAFTLLRRPDRDGPGWRVLRLDTLLGIGVTGLVYGLLLAPKLHLTGEALVVTAGLHYVTPPATLLGWLLFGPRGRIDRRTVGWAFLWPVAWIGWTLAHGAASGWYPYPFLDVSSLGYGTAVRNIVAVLAAALVGALLLVGIDRALNPRDRDLPSYR</sequence>
<keyword evidence="1" id="KW-1133">Transmembrane helix</keyword>